<evidence type="ECO:0000313" key="4">
    <source>
        <dbReference type="Proteomes" id="UP001652680"/>
    </source>
</evidence>
<sequence length="163" mass="18767">MAVNLNTQQVEESKQKGMTDSTRDNDPKMTFHTDLVINDIIARSLESQANPLTKEPSSSISFRTTARIIMMLNRTLKRASSSCNRLLESLPEDIDYWRNLAESRGVAIQRYQRVVDTQRRRIETLERDLQTLVRLARETQQMLAEIGAEKRAKQERGHGEHAN</sequence>
<reference evidence="5" key="2">
    <citation type="submission" date="2025-04" db="UniProtKB">
        <authorList>
            <consortium name="RefSeq"/>
        </authorList>
    </citation>
    <scope>IDENTIFICATION</scope>
</reference>
<evidence type="ECO:0000313" key="5">
    <source>
        <dbReference type="RefSeq" id="XP_016982826.1"/>
    </source>
</evidence>
<dbReference type="OrthoDB" id="7836543at2759"/>
<keyword evidence="4" id="KW-1185">Reference proteome</keyword>
<dbReference type="AlphaFoldDB" id="A0A6P4FBH3"/>
<dbReference type="RefSeq" id="XP_016982826.1">
    <property type="nucleotide sequence ID" value="XM_017127337.1"/>
</dbReference>
<evidence type="ECO:0000256" key="2">
    <source>
        <dbReference type="SAM" id="MobiDB-lite"/>
    </source>
</evidence>
<dbReference type="Proteomes" id="UP001652680">
    <property type="component" value="Unassembled WGS sequence"/>
</dbReference>
<proteinExistence type="predicted"/>
<reference evidence="3" key="3">
    <citation type="submission" date="2025-05" db="UniProtKB">
        <authorList>
            <consortium name="EnsemblMetazoa"/>
        </authorList>
    </citation>
    <scope>IDENTIFICATION</scope>
</reference>
<evidence type="ECO:0000256" key="1">
    <source>
        <dbReference type="SAM" id="Coils"/>
    </source>
</evidence>
<dbReference type="GeneID" id="108047230"/>
<name>A0A6P4FBH3_DRORH</name>
<dbReference type="SUPFAM" id="SSF111469">
    <property type="entry name" value="Geminin coiled-coil domain"/>
    <property type="match status" value="1"/>
</dbReference>
<dbReference type="OMA" id="VKDIDYW"/>
<accession>A0A6P4FBH3</accession>
<gene>
    <name evidence="5" type="primary">LOC108047230</name>
    <name evidence="3" type="synonym">108047230</name>
</gene>
<reference evidence="4" key="1">
    <citation type="journal article" date="2021" name="Elife">
        <title>Highly contiguous assemblies of 101 drosophilid genomes.</title>
        <authorList>
            <person name="Kim B.Y."/>
            <person name="Wang J.R."/>
            <person name="Miller D.E."/>
            <person name="Barmina O."/>
            <person name="Delaney E."/>
            <person name="Thompson A."/>
            <person name="Comeault A.A."/>
            <person name="Peede D."/>
            <person name="D'Agostino E.R."/>
            <person name="Pelaez J."/>
            <person name="Aguilar J.M."/>
            <person name="Haji D."/>
            <person name="Matsunaga T."/>
            <person name="Armstrong E.E."/>
            <person name="Zych M."/>
            <person name="Ogawa Y."/>
            <person name="Stamenkovic-Radak M."/>
            <person name="Jelic M."/>
            <person name="Veselinovic M.S."/>
            <person name="Tanaskovic M."/>
            <person name="Eric P."/>
            <person name="Gao J.J."/>
            <person name="Katoh T.K."/>
            <person name="Toda M.J."/>
            <person name="Watabe H."/>
            <person name="Watada M."/>
            <person name="Davis J.S."/>
            <person name="Moyle L.C."/>
            <person name="Manoli G."/>
            <person name="Bertolini E."/>
            <person name="Kostal V."/>
            <person name="Hawley R.S."/>
            <person name="Takahashi A."/>
            <person name="Jones C.D."/>
            <person name="Price D.K."/>
            <person name="Whiteman N."/>
            <person name="Kopp A."/>
            <person name="Matute D.R."/>
            <person name="Petrov D.A."/>
        </authorList>
    </citation>
    <scope>NUCLEOTIDE SEQUENCE [LARGE SCALE GENOMIC DNA]</scope>
</reference>
<dbReference type="EnsemblMetazoa" id="XM_017127337.1">
    <property type="protein sequence ID" value="XP_016982826.1"/>
    <property type="gene ID" value="LOC108047230"/>
</dbReference>
<feature type="region of interest" description="Disordered" evidence="2">
    <location>
        <begin position="1"/>
        <end position="29"/>
    </location>
</feature>
<feature type="coiled-coil region" evidence="1">
    <location>
        <begin position="108"/>
        <end position="142"/>
    </location>
</feature>
<evidence type="ECO:0000313" key="3">
    <source>
        <dbReference type="EnsemblMetazoa" id="XP_016982826.1"/>
    </source>
</evidence>
<feature type="compositionally biased region" description="Polar residues" evidence="2">
    <location>
        <begin position="1"/>
        <end position="10"/>
    </location>
</feature>
<protein>
    <submittedName>
        <fullName evidence="5">Uncharacterized protein LOC108047230</fullName>
    </submittedName>
</protein>
<feature type="compositionally biased region" description="Basic and acidic residues" evidence="2">
    <location>
        <begin position="11"/>
        <end position="29"/>
    </location>
</feature>
<organism evidence="5">
    <name type="scientific">Drosophila rhopaloa</name>
    <name type="common">Fruit fly</name>
    <dbReference type="NCBI Taxonomy" id="1041015"/>
    <lineage>
        <taxon>Eukaryota</taxon>
        <taxon>Metazoa</taxon>
        <taxon>Ecdysozoa</taxon>
        <taxon>Arthropoda</taxon>
        <taxon>Hexapoda</taxon>
        <taxon>Insecta</taxon>
        <taxon>Pterygota</taxon>
        <taxon>Neoptera</taxon>
        <taxon>Endopterygota</taxon>
        <taxon>Diptera</taxon>
        <taxon>Brachycera</taxon>
        <taxon>Muscomorpha</taxon>
        <taxon>Ephydroidea</taxon>
        <taxon>Drosophilidae</taxon>
        <taxon>Drosophila</taxon>
        <taxon>Sophophora</taxon>
    </lineage>
</organism>
<keyword evidence="1" id="KW-0175">Coiled coil</keyword>